<dbReference type="InterPro" id="IPR058248">
    <property type="entry name" value="Lxx211020-like"/>
</dbReference>
<gene>
    <name evidence="2" type="ORF">F4553_007815</name>
</gene>
<feature type="chain" id="PRO_5039566594" evidence="1">
    <location>
        <begin position="27"/>
        <end position="176"/>
    </location>
</feature>
<comment type="caution">
    <text evidence="2">The sequence shown here is derived from an EMBL/GenBank/DDBJ whole genome shotgun (WGS) entry which is preliminary data.</text>
</comment>
<dbReference type="EMBL" id="JACHMN010000003">
    <property type="protein sequence ID" value="MBB5874381.1"/>
    <property type="molecule type" value="Genomic_DNA"/>
</dbReference>
<dbReference type="InterPro" id="IPR007410">
    <property type="entry name" value="LpqE-like"/>
</dbReference>
<dbReference type="RefSeq" id="WP_184846467.1">
    <property type="nucleotide sequence ID" value="NZ_JACHMN010000003.1"/>
</dbReference>
<evidence type="ECO:0000313" key="3">
    <source>
        <dbReference type="Proteomes" id="UP000587527"/>
    </source>
</evidence>
<evidence type="ECO:0000313" key="2">
    <source>
        <dbReference type="EMBL" id="MBB5874381.1"/>
    </source>
</evidence>
<organism evidence="2 3">
    <name type="scientific">Allocatelliglobosispora scoriae</name>
    <dbReference type="NCBI Taxonomy" id="643052"/>
    <lineage>
        <taxon>Bacteria</taxon>
        <taxon>Bacillati</taxon>
        <taxon>Actinomycetota</taxon>
        <taxon>Actinomycetes</taxon>
        <taxon>Micromonosporales</taxon>
        <taxon>Micromonosporaceae</taxon>
        <taxon>Allocatelliglobosispora</taxon>
    </lineage>
</organism>
<accession>A0A841C6H5</accession>
<dbReference type="PROSITE" id="PS51257">
    <property type="entry name" value="PROKAR_LIPOPROTEIN"/>
    <property type="match status" value="1"/>
</dbReference>
<dbReference type="InterPro" id="IPR036182">
    <property type="entry name" value="PCuAC_sf"/>
</dbReference>
<keyword evidence="1" id="KW-0732">Signal</keyword>
<dbReference type="SUPFAM" id="SSF110087">
    <property type="entry name" value="DR1885-like metal-binding protein"/>
    <property type="match status" value="1"/>
</dbReference>
<feature type="signal peptide" evidence="1">
    <location>
        <begin position="1"/>
        <end position="26"/>
    </location>
</feature>
<protein>
    <submittedName>
        <fullName evidence="2">Copper(I)-binding protein</fullName>
    </submittedName>
</protein>
<dbReference type="Pfam" id="PF04314">
    <property type="entry name" value="PCuAC"/>
    <property type="match status" value="1"/>
</dbReference>
<dbReference type="PANTHER" id="PTHR36302:SF1">
    <property type="entry name" value="COPPER CHAPERONE PCU(A)C"/>
    <property type="match status" value="1"/>
</dbReference>
<evidence type="ECO:0000256" key="1">
    <source>
        <dbReference type="SAM" id="SignalP"/>
    </source>
</evidence>
<keyword evidence="3" id="KW-1185">Reference proteome</keyword>
<dbReference type="Proteomes" id="UP000587527">
    <property type="component" value="Unassembled WGS sequence"/>
</dbReference>
<dbReference type="PANTHER" id="PTHR36302">
    <property type="entry name" value="BLR7088 PROTEIN"/>
    <property type="match status" value="1"/>
</dbReference>
<name>A0A841C6H5_9ACTN</name>
<dbReference type="AlphaFoldDB" id="A0A841C6H5"/>
<proteinExistence type="predicted"/>
<dbReference type="Gene3D" id="2.60.40.1890">
    <property type="entry name" value="PCu(A)C copper chaperone"/>
    <property type="match status" value="1"/>
</dbReference>
<reference evidence="2 3" key="1">
    <citation type="submission" date="2020-08" db="EMBL/GenBank/DDBJ databases">
        <title>Sequencing the genomes of 1000 actinobacteria strains.</title>
        <authorList>
            <person name="Klenk H.-P."/>
        </authorList>
    </citation>
    <scope>NUCLEOTIDE SEQUENCE [LARGE SCALE GENOMIC DNA]</scope>
    <source>
        <strain evidence="2 3">DSM 45362</strain>
    </source>
</reference>
<sequence>MTRTRTAVRAALLAAAACAAMLTGCATDGTTAATATPSTAVSAAPAVSIRDPWVKTADTGMSAAFGTLVNTGKTDVTVVSATSTASPRMELHEIATVDGAMVMRPKTGGFVIPAGGTHELAPGGDHLMMMEVTTAVKAGDAVTVTLTLADGGTVEFTAVGKAFAGGNESYAPMTMG</sequence>